<dbReference type="PANTHER" id="PTHR43498:SF1">
    <property type="entry name" value="COB--COM HETERODISULFIDE REDUCTASE IRON-SULFUR SUBUNIT A"/>
    <property type="match status" value="1"/>
</dbReference>
<dbReference type="RefSeq" id="WP_170195677.1">
    <property type="nucleotide sequence ID" value="NZ_JABBNB010000020.1"/>
</dbReference>
<evidence type="ECO:0000256" key="1">
    <source>
        <dbReference type="ARBA" id="ARBA00022485"/>
    </source>
</evidence>
<dbReference type="Gene3D" id="3.50.50.60">
    <property type="entry name" value="FAD/NAD(P)-binding domain"/>
    <property type="match status" value="1"/>
</dbReference>
<accession>A0A848KY68</accession>
<keyword evidence="5" id="KW-0411">Iron-sulfur</keyword>
<evidence type="ECO:0000256" key="3">
    <source>
        <dbReference type="ARBA" id="ARBA00023002"/>
    </source>
</evidence>
<dbReference type="GO" id="GO:0046872">
    <property type="term" value="F:metal ion binding"/>
    <property type="evidence" value="ECO:0007669"/>
    <property type="project" value="UniProtKB-KW"/>
</dbReference>
<evidence type="ECO:0000256" key="5">
    <source>
        <dbReference type="ARBA" id="ARBA00023014"/>
    </source>
</evidence>
<dbReference type="GO" id="GO:0016491">
    <property type="term" value="F:oxidoreductase activity"/>
    <property type="evidence" value="ECO:0007669"/>
    <property type="project" value="UniProtKB-KW"/>
</dbReference>
<reference evidence="7 8" key="1">
    <citation type="submission" date="2020-04" db="EMBL/GenBank/DDBJ databases">
        <title>Gordonia sp. nov. TBRC 11910.</title>
        <authorList>
            <person name="Suriyachadkun C."/>
        </authorList>
    </citation>
    <scope>NUCLEOTIDE SEQUENCE [LARGE SCALE GENOMIC DNA]</scope>
    <source>
        <strain evidence="7 8">TBRC 11910</strain>
    </source>
</reference>
<feature type="region of interest" description="Disordered" evidence="6">
    <location>
        <begin position="368"/>
        <end position="389"/>
    </location>
</feature>
<gene>
    <name evidence="7" type="ORF">HH308_18370</name>
</gene>
<dbReference type="GO" id="GO:0051539">
    <property type="term" value="F:4 iron, 4 sulfur cluster binding"/>
    <property type="evidence" value="ECO:0007669"/>
    <property type="project" value="UniProtKB-KW"/>
</dbReference>
<dbReference type="SUPFAM" id="SSF51905">
    <property type="entry name" value="FAD/NAD(P)-binding domain"/>
    <property type="match status" value="1"/>
</dbReference>
<keyword evidence="2" id="KW-0479">Metal-binding</keyword>
<evidence type="ECO:0000256" key="2">
    <source>
        <dbReference type="ARBA" id="ARBA00022723"/>
    </source>
</evidence>
<organism evidence="7 8">
    <name type="scientific">Gordonia asplenii</name>
    <dbReference type="NCBI Taxonomy" id="2725283"/>
    <lineage>
        <taxon>Bacteria</taxon>
        <taxon>Bacillati</taxon>
        <taxon>Actinomycetota</taxon>
        <taxon>Actinomycetes</taxon>
        <taxon>Mycobacteriales</taxon>
        <taxon>Gordoniaceae</taxon>
        <taxon>Gordonia</taxon>
    </lineage>
</organism>
<dbReference type="InterPro" id="IPR036188">
    <property type="entry name" value="FAD/NAD-bd_sf"/>
</dbReference>
<dbReference type="Pfam" id="PF12831">
    <property type="entry name" value="FAD_oxidored"/>
    <property type="match status" value="1"/>
</dbReference>
<dbReference type="AlphaFoldDB" id="A0A848KY68"/>
<name>A0A848KY68_9ACTN</name>
<proteinExistence type="predicted"/>
<evidence type="ECO:0000256" key="6">
    <source>
        <dbReference type="SAM" id="MobiDB-lite"/>
    </source>
</evidence>
<evidence type="ECO:0000256" key="4">
    <source>
        <dbReference type="ARBA" id="ARBA00023004"/>
    </source>
</evidence>
<protein>
    <submittedName>
        <fullName evidence="7">FAD-dependent oxidoreductase</fullName>
    </submittedName>
</protein>
<comment type="caution">
    <text evidence="7">The sequence shown here is derived from an EMBL/GenBank/DDBJ whole genome shotgun (WGS) entry which is preliminary data.</text>
</comment>
<dbReference type="PANTHER" id="PTHR43498">
    <property type="entry name" value="FERREDOXIN:COB-COM HETERODISULFIDE REDUCTASE SUBUNIT A"/>
    <property type="match status" value="1"/>
</dbReference>
<evidence type="ECO:0000313" key="7">
    <source>
        <dbReference type="EMBL" id="NMO03182.1"/>
    </source>
</evidence>
<dbReference type="InterPro" id="IPR039650">
    <property type="entry name" value="HdrA-like"/>
</dbReference>
<dbReference type="Proteomes" id="UP000550729">
    <property type="component" value="Unassembled WGS sequence"/>
</dbReference>
<keyword evidence="3" id="KW-0560">Oxidoreductase</keyword>
<keyword evidence="4" id="KW-0408">Iron</keyword>
<dbReference type="EMBL" id="JABBNB010000020">
    <property type="protein sequence ID" value="NMO03182.1"/>
    <property type="molecule type" value="Genomic_DNA"/>
</dbReference>
<evidence type="ECO:0000313" key="8">
    <source>
        <dbReference type="Proteomes" id="UP000550729"/>
    </source>
</evidence>
<keyword evidence="1" id="KW-0004">4Fe-4S</keyword>
<keyword evidence="8" id="KW-1185">Reference proteome</keyword>
<sequence length="598" mass="65023">MPDPLPHAPTTDILIEAEEFDDYGGWLLDSQFETQMGSPYLLAHGLGLPVADAVTTIDVDPGSYRVWVRSKDWVPSHHPGRFRVTIGGEPLPVEFGANGQDWSWQDAGRIELAGGPTQIALTDLTGFDGRCDAVYLSTGDAEPPNGAGPQARAWRRRLRGLPDEPVDGGTFDVVVVGGGVTGCAAALAAGRLGLTVALVQNRPVLGGNASVEIGITPRGETGALIKELSARTDDGDLVAFALLDAEPTVSVFLEHQVYDVVRTGDAITSVDARDARSGRESRLRGSVFIDCSGTAILGLLAGARTMFGQESRDEFDESLAPTERIESHHGNTVFFRTREADQPTGFPPVPWAVDVARDYADLGGQLQRPGVDNGAGPVAGHARTPDPATRRRMLSPLSHFWEYGQHLDPYTDTEHIRDHLLCAIYGTFSNVKTLEPKNYAHLTLDWVAHVPAQGEFRRYRGDYILTENDIREHADFADTAAWNSGAFCLHYGGHDKYDFRLRDWKWDTRDDTPFEVPFRCLYSADVDNLMMAGKHISVTHVAGSVTKFMGNGGQHAIATAAAAKLCVEHATTPRGVYQDHVDELQRLIVEIGGSVGHT</sequence>